<proteinExistence type="predicted"/>
<evidence type="ECO:0000313" key="1">
    <source>
        <dbReference type="EMBL" id="VAX45448.1"/>
    </source>
</evidence>
<organism evidence="1 2">
    <name type="scientific">Acinetobacter calcoaceticus</name>
    <dbReference type="NCBI Taxonomy" id="471"/>
    <lineage>
        <taxon>Bacteria</taxon>
        <taxon>Pseudomonadati</taxon>
        <taxon>Pseudomonadota</taxon>
        <taxon>Gammaproteobacteria</taxon>
        <taxon>Moraxellales</taxon>
        <taxon>Moraxellaceae</taxon>
        <taxon>Acinetobacter</taxon>
        <taxon>Acinetobacter calcoaceticus/baumannii complex</taxon>
    </lineage>
</organism>
<sequence>MKKMLLIGVLGLFNSFVYGEDLPIIEGVNCNNVKIEISGVNDKVYIFAKYKTIAEFPNSSREVVLGDFITSNQKKYKFKCPDYEVAYNGNELFIKADDLNRIYKLFKDEAYAKFDSGPFKEVYENRGAIPLFTAGNYKYPNIRVDYVSSGYQINLENLWLVERNFALKEAKSYGDDYRVNELKNAVVAYKVDNKQLKPYFFNNTVYPAFEDFKKAEKIEIFHKRSHDEKMGVILEKIEINKKAKSINLFKNAVFPDS</sequence>
<dbReference type="EMBL" id="LS999521">
    <property type="protein sequence ID" value="VAX45448.1"/>
    <property type="molecule type" value="Genomic_DNA"/>
</dbReference>
<name>A0A446ZLT5_ACICA</name>
<dbReference type="Proteomes" id="UP000294355">
    <property type="component" value="Chromosome"/>
</dbReference>
<gene>
    <name evidence="1" type="ORF">AC2117_02646</name>
</gene>
<accession>A0A446ZLT5</accession>
<protein>
    <submittedName>
        <fullName evidence="1">Uncharacterized protein</fullName>
    </submittedName>
</protein>
<reference evidence="1 2" key="1">
    <citation type="submission" date="2018-08" db="EMBL/GenBank/DDBJ databases">
        <authorList>
            <person name="Gonzaga-Molto A."/>
        </authorList>
    </citation>
    <scope>NUCLEOTIDE SEQUENCE [LARGE SCALE GENOMIC DNA]</scope>
    <source>
        <strain evidence="1">Acinetobacter calcoaceticus str. 2117</strain>
    </source>
</reference>
<dbReference type="AlphaFoldDB" id="A0A446ZLT5"/>
<dbReference type="RefSeq" id="WP_133974726.1">
    <property type="nucleotide sequence ID" value="NZ_LS999521.1"/>
</dbReference>
<evidence type="ECO:0000313" key="2">
    <source>
        <dbReference type="Proteomes" id="UP000294355"/>
    </source>
</evidence>